<evidence type="ECO:0000256" key="2">
    <source>
        <dbReference type="SAM" id="Phobius"/>
    </source>
</evidence>
<keyword evidence="2" id="KW-1133">Transmembrane helix</keyword>
<evidence type="ECO:0000313" key="4">
    <source>
        <dbReference type="Proteomes" id="UP000050833"/>
    </source>
</evidence>
<dbReference type="RefSeq" id="WP_055943126.1">
    <property type="nucleotide sequence ID" value="NZ_JAQDCV010000004.1"/>
</dbReference>
<accession>A0AAW3JQL3</accession>
<feature type="coiled-coil region" evidence="1">
    <location>
        <begin position="1"/>
        <end position="28"/>
    </location>
</feature>
<evidence type="ECO:0008006" key="5">
    <source>
        <dbReference type="Google" id="ProtNLM"/>
    </source>
</evidence>
<keyword evidence="4" id="KW-1185">Reference proteome</keyword>
<proteinExistence type="predicted"/>
<feature type="transmembrane region" description="Helical" evidence="2">
    <location>
        <begin position="47"/>
        <end position="68"/>
    </location>
</feature>
<keyword evidence="2" id="KW-0472">Membrane</keyword>
<dbReference type="Pfam" id="PF14014">
    <property type="entry name" value="DUF4230"/>
    <property type="match status" value="1"/>
</dbReference>
<evidence type="ECO:0000313" key="3">
    <source>
        <dbReference type="EMBL" id="KQC84459.1"/>
    </source>
</evidence>
<dbReference type="AlphaFoldDB" id="A0AAW3JQL3"/>
<dbReference type="InterPro" id="IPR025324">
    <property type="entry name" value="DUF4230"/>
</dbReference>
<organism evidence="3 4">
    <name type="scientific">Butyribacter intestini</name>
    <dbReference type="NCBI Taxonomy" id="1703332"/>
    <lineage>
        <taxon>Bacteria</taxon>
        <taxon>Bacillati</taxon>
        <taxon>Bacillota</taxon>
        <taxon>Clostridia</taxon>
        <taxon>Lachnospirales</taxon>
        <taxon>Lachnospiraceae</taxon>
        <taxon>Butyribacter</taxon>
    </lineage>
</organism>
<reference evidence="3 4" key="1">
    <citation type="submission" date="2015-10" db="EMBL/GenBank/DDBJ databases">
        <title>Butyribacter intestini gen. nov., sp. nov., a butyric acid-producing bacterium of the family Lachnospiraceae isolated from the human faeces.</title>
        <authorList>
            <person name="Zou Y."/>
            <person name="Xue W."/>
            <person name="Luo G."/>
            <person name="Lv M."/>
        </authorList>
    </citation>
    <scope>NUCLEOTIDE SEQUENCE [LARGE SCALE GENOMIC DNA]</scope>
    <source>
        <strain evidence="3 4">TF01-11</strain>
    </source>
</reference>
<evidence type="ECO:0000256" key="1">
    <source>
        <dbReference type="SAM" id="Coils"/>
    </source>
</evidence>
<name>A0AAW3JQL3_9FIRM</name>
<dbReference type="EMBL" id="LLKB01000005">
    <property type="protein sequence ID" value="KQC84459.1"/>
    <property type="molecule type" value="Genomic_DNA"/>
</dbReference>
<keyword evidence="1" id="KW-0175">Coiled coil</keyword>
<comment type="caution">
    <text evidence="3">The sequence shown here is derived from an EMBL/GenBank/DDBJ whole genome shotgun (WGS) entry which is preliminary data.</text>
</comment>
<dbReference type="Proteomes" id="UP000050833">
    <property type="component" value="Unassembled WGS sequence"/>
</dbReference>
<keyword evidence="2" id="KW-0812">Transmembrane</keyword>
<sequence>MESVKKIMDRLKKAVHDKKERNMNKRNAYDGRENNAVKTGSLWHHGITVRTIAITVAVMCVAFIILYIKINIDNRDKLSDVVTESFISGQLNELNELAVSKVIYDGVVKMEDKSGFFNKEFYIKYTGYVKSYVDMSKAEIKIDDKKRKISVSLPHAVVGEPNIGADYQIYDTSWIKSDSLEAATKALKRAEEDCRKKVDEKTMIETSDGYAKEAVENFLSSFKDVTKPYTFEVKFI</sequence>
<gene>
    <name evidence="3" type="ORF">APZ18_06770</name>
</gene>
<protein>
    <recommendedName>
        <fullName evidence="5">DUF4230 domain-containing protein</fullName>
    </recommendedName>
</protein>